<evidence type="ECO:0000313" key="3">
    <source>
        <dbReference type="Proteomes" id="UP001479933"/>
    </source>
</evidence>
<evidence type="ECO:0008006" key="4">
    <source>
        <dbReference type="Google" id="ProtNLM"/>
    </source>
</evidence>
<dbReference type="PANTHER" id="PTHR34846:SF5">
    <property type="entry name" value="CARBOXYMUCONOLACTONE DECARBOXYLASE-LIKE DOMAIN-CONTAINING PROTEIN"/>
    <property type="match status" value="1"/>
</dbReference>
<gene>
    <name evidence="2" type="ORF">RVF87_10025</name>
</gene>
<evidence type="ECO:0000313" key="2">
    <source>
        <dbReference type="EMBL" id="WYY09368.1"/>
    </source>
</evidence>
<dbReference type="PANTHER" id="PTHR34846">
    <property type="entry name" value="4-CARBOXYMUCONOLACTONE DECARBOXYLASE FAMILY PROTEIN (AFU_ORTHOLOGUE AFUA_6G11590)"/>
    <property type="match status" value="1"/>
</dbReference>
<name>A0ABZ2U734_9ACTN</name>
<reference evidence="2 3" key="1">
    <citation type="journal article" date="2023" name="Virus Evol.">
        <title>Computational host range prediction-The good, the bad, and the ugly.</title>
        <authorList>
            <person name="Howell A.A."/>
            <person name="Versoza C.J."/>
            <person name="Pfeifer S.P."/>
        </authorList>
    </citation>
    <scope>NUCLEOTIDE SEQUENCE [LARGE SCALE GENOMIC DNA]</scope>
    <source>
        <strain evidence="2 3">1610/1b</strain>
    </source>
</reference>
<dbReference type="InterPro" id="IPR029032">
    <property type="entry name" value="AhpD-like"/>
</dbReference>
<dbReference type="Gene3D" id="1.20.1290.10">
    <property type="entry name" value="AhpD-like"/>
    <property type="match status" value="1"/>
</dbReference>
<keyword evidence="3" id="KW-1185">Reference proteome</keyword>
<dbReference type="Proteomes" id="UP001479933">
    <property type="component" value="Chromosome"/>
</dbReference>
<accession>A0ABZ2U734</accession>
<evidence type="ECO:0000256" key="1">
    <source>
        <dbReference type="SAM" id="MobiDB-lite"/>
    </source>
</evidence>
<feature type="region of interest" description="Disordered" evidence="1">
    <location>
        <begin position="177"/>
        <end position="198"/>
    </location>
</feature>
<dbReference type="RefSeq" id="WP_066163438.1">
    <property type="nucleotide sequence ID" value="NZ_CP136137.1"/>
</dbReference>
<proteinExistence type="predicted"/>
<dbReference type="SUPFAM" id="SSF69118">
    <property type="entry name" value="AhpD-like"/>
    <property type="match status" value="1"/>
</dbReference>
<sequence length="198" mass="21580">MAEFRLPEIPDASREILDRIVPPPHRPPLLYLAMAANSEVLRQYAEGPILGLRGLLYTGQISNADRELCILRVTGRLRAEHEWGVHVAYFGKTSGLTDSQVRATVTDEHPAPDWTARQRAIIAVADAIAGLRPLGEGDESLVAQELPDDERTEFIAIAAQYLAISAQCRLLSIPVEPGTPSLPDPPTGQCAPESTDTR</sequence>
<dbReference type="EMBL" id="CP136137">
    <property type="protein sequence ID" value="WYY09368.1"/>
    <property type="molecule type" value="Genomic_DNA"/>
</dbReference>
<organism evidence="2 3">
    <name type="scientific">Gordonia hydrophobica</name>
    <dbReference type="NCBI Taxonomy" id="40516"/>
    <lineage>
        <taxon>Bacteria</taxon>
        <taxon>Bacillati</taxon>
        <taxon>Actinomycetota</taxon>
        <taxon>Actinomycetes</taxon>
        <taxon>Mycobacteriales</taxon>
        <taxon>Gordoniaceae</taxon>
        <taxon>Gordonia</taxon>
    </lineage>
</organism>
<protein>
    <recommendedName>
        <fullName evidence="4">Carboxymuconolactone decarboxylase</fullName>
    </recommendedName>
</protein>